<feature type="domain" description="DSBA-like thioredoxin" evidence="1">
    <location>
        <begin position="9"/>
        <end position="208"/>
    </location>
</feature>
<dbReference type="Pfam" id="PF01323">
    <property type="entry name" value="DSBA"/>
    <property type="match status" value="1"/>
</dbReference>
<dbReference type="AlphaFoldDB" id="A0A6A7XYB5"/>
<dbReference type="EMBL" id="VWNA01000001">
    <property type="protein sequence ID" value="MQT11266.1"/>
    <property type="molecule type" value="Genomic_DNA"/>
</dbReference>
<proteinExistence type="predicted"/>
<reference evidence="2 3" key="1">
    <citation type="submission" date="2019-09" db="EMBL/GenBank/DDBJ databases">
        <title>Segnochrobactrum spirostomi gen. nov., sp. nov., isolated from the ciliate Spirostomum cf. yagiui and description of a novel family, Segnochrobactraceae fam. nov. within the order Rhizobiales of the class Alphaproteobacteria.</title>
        <authorList>
            <person name="Akter S."/>
            <person name="Shazib S.U.A."/>
            <person name="Shin M.K."/>
        </authorList>
    </citation>
    <scope>NUCLEOTIDE SEQUENCE [LARGE SCALE GENOMIC DNA]</scope>
    <source>
        <strain evidence="2 3">Sp-1</strain>
    </source>
</reference>
<dbReference type="GO" id="GO:0016491">
    <property type="term" value="F:oxidoreductase activity"/>
    <property type="evidence" value="ECO:0007669"/>
    <property type="project" value="InterPro"/>
</dbReference>
<dbReference type="Proteomes" id="UP000332515">
    <property type="component" value="Unassembled WGS sequence"/>
</dbReference>
<dbReference type="CDD" id="cd03024">
    <property type="entry name" value="DsbA_FrnE"/>
    <property type="match status" value="1"/>
</dbReference>
<sequence length="225" mass="24996">MSATDPLAIDVVSDVVCPWCFLGRRRLEQAIEMVPEVPVVVRWRPYLLDPNVPEEGMDRAAYMKAKFPDPAQIRAIHERLQELGRSVGIDYRFDAIEVAPNTLNAHRVIRWALVEGMQDAVVERLFKLYFEEGADLSRAETLVDAARDAGMNAEVVARLLEGDADLDAVREEIAVAQRLGVTGVPCFIFDNRYAVMGAQEAETLAAAIRRTADERLSPDAAAETD</sequence>
<accession>A0A6A7XYB5</accession>
<evidence type="ECO:0000313" key="2">
    <source>
        <dbReference type="EMBL" id="MQT11266.1"/>
    </source>
</evidence>
<dbReference type="RefSeq" id="WP_153477735.1">
    <property type="nucleotide sequence ID" value="NZ_VWNA01000001.1"/>
</dbReference>
<organism evidence="2 3">
    <name type="scientific">Segnochrobactrum spirostomi</name>
    <dbReference type="NCBI Taxonomy" id="2608987"/>
    <lineage>
        <taxon>Bacteria</taxon>
        <taxon>Pseudomonadati</taxon>
        <taxon>Pseudomonadota</taxon>
        <taxon>Alphaproteobacteria</taxon>
        <taxon>Hyphomicrobiales</taxon>
        <taxon>Segnochrobactraceae</taxon>
        <taxon>Segnochrobactrum</taxon>
    </lineage>
</organism>
<dbReference type="Gene3D" id="3.40.30.10">
    <property type="entry name" value="Glutaredoxin"/>
    <property type="match status" value="1"/>
</dbReference>
<keyword evidence="3" id="KW-1185">Reference proteome</keyword>
<gene>
    <name evidence="2" type="ORF">F0357_00965</name>
</gene>
<dbReference type="InterPro" id="IPR036249">
    <property type="entry name" value="Thioredoxin-like_sf"/>
</dbReference>
<evidence type="ECO:0000259" key="1">
    <source>
        <dbReference type="Pfam" id="PF01323"/>
    </source>
</evidence>
<evidence type="ECO:0000313" key="3">
    <source>
        <dbReference type="Proteomes" id="UP000332515"/>
    </source>
</evidence>
<name>A0A6A7XYB5_9HYPH</name>
<dbReference type="PANTHER" id="PTHR13887:SF41">
    <property type="entry name" value="THIOREDOXIN SUPERFAMILY PROTEIN"/>
    <property type="match status" value="1"/>
</dbReference>
<protein>
    <submittedName>
        <fullName evidence="2">DsbA family oxidoreductase</fullName>
    </submittedName>
</protein>
<dbReference type="SUPFAM" id="SSF52833">
    <property type="entry name" value="Thioredoxin-like"/>
    <property type="match status" value="1"/>
</dbReference>
<comment type="caution">
    <text evidence="2">The sequence shown here is derived from an EMBL/GenBank/DDBJ whole genome shotgun (WGS) entry which is preliminary data.</text>
</comment>
<dbReference type="InterPro" id="IPR001853">
    <property type="entry name" value="DSBA-like_thioredoxin_dom"/>
</dbReference>
<dbReference type="PANTHER" id="PTHR13887">
    <property type="entry name" value="GLUTATHIONE S-TRANSFERASE KAPPA"/>
    <property type="match status" value="1"/>
</dbReference>